<dbReference type="InterPro" id="IPR036291">
    <property type="entry name" value="NAD(P)-bd_dom_sf"/>
</dbReference>
<dbReference type="Gene3D" id="3.40.50.720">
    <property type="entry name" value="NAD(P)-binding Rossmann-like Domain"/>
    <property type="match status" value="1"/>
</dbReference>
<dbReference type="NCBIfam" id="TIGR02622">
    <property type="entry name" value="CDP_4_6_dhtase"/>
    <property type="match status" value="1"/>
</dbReference>
<evidence type="ECO:0000259" key="1">
    <source>
        <dbReference type="Pfam" id="PF16363"/>
    </source>
</evidence>
<dbReference type="Proteomes" id="UP000177691">
    <property type="component" value="Unassembled WGS sequence"/>
</dbReference>
<organism evidence="2 3">
    <name type="scientific">Candidatus Falkowbacteria bacterium RIFCSPHIGHO2_02_FULL_45_15</name>
    <dbReference type="NCBI Taxonomy" id="1797987"/>
    <lineage>
        <taxon>Bacteria</taxon>
        <taxon>Candidatus Falkowiibacteriota</taxon>
    </lineage>
</organism>
<reference evidence="2 3" key="1">
    <citation type="journal article" date="2016" name="Nat. Commun.">
        <title>Thousands of microbial genomes shed light on interconnected biogeochemical processes in an aquifer system.</title>
        <authorList>
            <person name="Anantharaman K."/>
            <person name="Brown C.T."/>
            <person name="Hug L.A."/>
            <person name="Sharon I."/>
            <person name="Castelle C.J."/>
            <person name="Probst A.J."/>
            <person name="Thomas B.C."/>
            <person name="Singh A."/>
            <person name="Wilkins M.J."/>
            <person name="Karaoz U."/>
            <person name="Brodie E.L."/>
            <person name="Williams K.H."/>
            <person name="Hubbard S.S."/>
            <person name="Banfield J.F."/>
        </authorList>
    </citation>
    <scope>NUCLEOTIDE SEQUENCE [LARGE SCALE GENOMIC DNA]</scope>
</reference>
<dbReference type="AlphaFoldDB" id="A0A1F5RJK9"/>
<dbReference type="Gene3D" id="3.90.25.10">
    <property type="entry name" value="UDP-galactose 4-epimerase, domain 1"/>
    <property type="match status" value="1"/>
</dbReference>
<dbReference type="EMBL" id="MFFU01000062">
    <property type="protein sequence ID" value="OGF14646.1"/>
    <property type="molecule type" value="Genomic_DNA"/>
</dbReference>
<comment type="caution">
    <text evidence="2">The sequence shown here is derived from an EMBL/GenBank/DDBJ whole genome shotgun (WGS) entry which is preliminary data.</text>
</comment>
<dbReference type="Pfam" id="PF16363">
    <property type="entry name" value="GDP_Man_Dehyd"/>
    <property type="match status" value="1"/>
</dbReference>
<dbReference type="SUPFAM" id="SSF51735">
    <property type="entry name" value="NAD(P)-binding Rossmann-fold domains"/>
    <property type="match status" value="1"/>
</dbReference>
<evidence type="ECO:0000313" key="3">
    <source>
        <dbReference type="Proteomes" id="UP000177691"/>
    </source>
</evidence>
<protein>
    <submittedName>
        <fullName evidence="2">CDP-glucose 4,6-dehydratase</fullName>
    </submittedName>
</protein>
<dbReference type="InterPro" id="IPR016040">
    <property type="entry name" value="NAD(P)-bd_dom"/>
</dbReference>
<gene>
    <name evidence="2" type="ORF">A3D54_01655</name>
</gene>
<dbReference type="InterPro" id="IPR013445">
    <property type="entry name" value="CDP_4_6_deHydtase"/>
</dbReference>
<name>A0A1F5RJK9_9BACT</name>
<feature type="domain" description="NAD(P)-binding" evidence="1">
    <location>
        <begin position="14"/>
        <end position="328"/>
    </location>
</feature>
<sequence length="362" mass="40243">MTPNADFWKNKKVFITGHTGFKGSWLSLWLQQLQAQVIGYSLPAPTEPNLFTVADVGKNMTSVIGDVRNYNALASALNQFSPEIVIHLAAQSLVKRSYANPDETYSTNIMGTFNLLEAVRHTSSVKAVVVVTSDKCYQNSNQPSGRTETDALGGFDPYSSSKACAELVVSAFRNSFFNSDDFEKHGVAVASARAGNVIGGGDWAADRIIPDCIKSLVKNEAPFLRYPNAIRPWQHVLEPLSGYLTLSEKLYEAGPEFAEAWNFGPQESDEKPVKWIAEQMALSWGATAGWTTDDQPHPYETAYLKLDCAKARSRLLWHPVWDIQKALAQTVDWYKTYFNDAGQIREKTIEQITEYARAAAKN</sequence>
<evidence type="ECO:0000313" key="2">
    <source>
        <dbReference type="EMBL" id="OGF14646.1"/>
    </source>
</evidence>
<dbReference type="PANTHER" id="PTHR43000">
    <property type="entry name" value="DTDP-D-GLUCOSE 4,6-DEHYDRATASE-RELATED"/>
    <property type="match status" value="1"/>
</dbReference>
<proteinExistence type="predicted"/>
<accession>A0A1F5RJK9</accession>
<dbReference type="CDD" id="cd05252">
    <property type="entry name" value="CDP_GD_SDR_e"/>
    <property type="match status" value="1"/>
</dbReference>